<dbReference type="EMBL" id="JASCZI010034551">
    <property type="protein sequence ID" value="MED6129321.1"/>
    <property type="molecule type" value="Genomic_DNA"/>
</dbReference>
<reference evidence="2 3" key="1">
    <citation type="journal article" date="2023" name="Plants (Basel)">
        <title>Bridging the Gap: Combining Genomics and Transcriptomics Approaches to Understand Stylosanthes scabra, an Orphan Legume from the Brazilian Caatinga.</title>
        <authorList>
            <person name="Ferreira-Neto J.R.C."/>
            <person name="da Silva M.D."/>
            <person name="Binneck E."/>
            <person name="de Melo N.F."/>
            <person name="da Silva R.H."/>
            <person name="de Melo A.L.T.M."/>
            <person name="Pandolfi V."/>
            <person name="Bustamante F.O."/>
            <person name="Brasileiro-Vidal A.C."/>
            <person name="Benko-Iseppon A.M."/>
        </authorList>
    </citation>
    <scope>NUCLEOTIDE SEQUENCE [LARGE SCALE GENOMIC DNA]</scope>
    <source>
        <tissue evidence="2">Leaves</tissue>
    </source>
</reference>
<gene>
    <name evidence="2" type="ORF">PIB30_106833</name>
</gene>
<evidence type="ECO:0000256" key="1">
    <source>
        <dbReference type="SAM" id="MobiDB-lite"/>
    </source>
</evidence>
<accession>A0ABU6RYT3</accession>
<organism evidence="2 3">
    <name type="scientific">Stylosanthes scabra</name>
    <dbReference type="NCBI Taxonomy" id="79078"/>
    <lineage>
        <taxon>Eukaryota</taxon>
        <taxon>Viridiplantae</taxon>
        <taxon>Streptophyta</taxon>
        <taxon>Embryophyta</taxon>
        <taxon>Tracheophyta</taxon>
        <taxon>Spermatophyta</taxon>
        <taxon>Magnoliopsida</taxon>
        <taxon>eudicotyledons</taxon>
        <taxon>Gunneridae</taxon>
        <taxon>Pentapetalae</taxon>
        <taxon>rosids</taxon>
        <taxon>fabids</taxon>
        <taxon>Fabales</taxon>
        <taxon>Fabaceae</taxon>
        <taxon>Papilionoideae</taxon>
        <taxon>50 kb inversion clade</taxon>
        <taxon>dalbergioids sensu lato</taxon>
        <taxon>Dalbergieae</taxon>
        <taxon>Pterocarpus clade</taxon>
        <taxon>Stylosanthes</taxon>
    </lineage>
</organism>
<protein>
    <submittedName>
        <fullName evidence="2">Uncharacterized protein</fullName>
    </submittedName>
</protein>
<name>A0ABU6RYT3_9FABA</name>
<evidence type="ECO:0000313" key="2">
    <source>
        <dbReference type="EMBL" id="MED6129321.1"/>
    </source>
</evidence>
<dbReference type="Proteomes" id="UP001341840">
    <property type="component" value="Unassembled WGS sequence"/>
</dbReference>
<feature type="compositionally biased region" description="Polar residues" evidence="1">
    <location>
        <begin position="43"/>
        <end position="53"/>
    </location>
</feature>
<sequence>MEDGKTTQLQSSYLTPTSPLSLHRSFIHLLVVLNGPGLMPNKVQHNLNNSDNETTMHTDTDPYQGGRLGLLEKLDVRPPSRILRQPSKLEPVPEKSNNVRSENPQPMDSQYG</sequence>
<evidence type="ECO:0000313" key="3">
    <source>
        <dbReference type="Proteomes" id="UP001341840"/>
    </source>
</evidence>
<feature type="region of interest" description="Disordered" evidence="1">
    <location>
        <begin position="43"/>
        <end position="112"/>
    </location>
</feature>
<keyword evidence="3" id="KW-1185">Reference proteome</keyword>
<feature type="compositionally biased region" description="Polar residues" evidence="1">
    <location>
        <begin position="95"/>
        <end position="112"/>
    </location>
</feature>
<proteinExistence type="predicted"/>
<comment type="caution">
    <text evidence="2">The sequence shown here is derived from an EMBL/GenBank/DDBJ whole genome shotgun (WGS) entry which is preliminary data.</text>
</comment>